<protein>
    <submittedName>
        <fullName evidence="5">60S ribosomal protein L10</fullName>
    </submittedName>
</protein>
<dbReference type="AlphaFoldDB" id="A0A699L375"/>
<accession>A0A699L375</accession>
<reference evidence="5" key="1">
    <citation type="journal article" date="2019" name="Sci. Rep.">
        <title>Draft genome of Tanacetum cinerariifolium, the natural source of mosquito coil.</title>
        <authorList>
            <person name="Yamashiro T."/>
            <person name="Shiraishi A."/>
            <person name="Satake H."/>
            <person name="Nakayama K."/>
        </authorList>
    </citation>
    <scope>NUCLEOTIDE SEQUENCE</scope>
</reference>
<evidence type="ECO:0000256" key="3">
    <source>
        <dbReference type="ARBA" id="ARBA00023274"/>
    </source>
</evidence>
<name>A0A699L375_TANCI</name>
<dbReference type="GO" id="GO:1990904">
    <property type="term" value="C:ribonucleoprotein complex"/>
    <property type="evidence" value="ECO:0007669"/>
    <property type="project" value="UniProtKB-KW"/>
</dbReference>
<dbReference type="FunFam" id="3.30.60.300:FF:000003">
    <property type="entry name" value="60S ribosomal protein L10, putative"/>
    <property type="match status" value="1"/>
</dbReference>
<dbReference type="GO" id="GO:0005840">
    <property type="term" value="C:ribosome"/>
    <property type="evidence" value="ECO:0007669"/>
    <property type="project" value="UniProtKB-KW"/>
</dbReference>
<keyword evidence="3" id="KW-0687">Ribonucleoprotein</keyword>
<comment type="similarity">
    <text evidence="1">Belongs to the universal ribosomal protein uL16 family.</text>
</comment>
<comment type="subunit">
    <text evidence="4">Component of the small ribosomal subunit. Mature ribosomes consist of a small (40S) and a large (60S) subunit. The 40S subunit contains about 33 different proteins and 1 molecule of RNA (18S). The 60S subunit contains about 49 different proteins and 3 molecules of RNA (25S, 5.8S and 5S).</text>
</comment>
<comment type="caution">
    <text evidence="5">The sequence shown here is derived from an EMBL/GenBank/DDBJ whole genome shotgun (WGS) entry which is preliminary data.</text>
</comment>
<gene>
    <name evidence="5" type="ORF">Tci_690969</name>
</gene>
<dbReference type="EMBL" id="BKCJ010571602">
    <property type="protein sequence ID" value="GFB18998.1"/>
    <property type="molecule type" value="Genomic_DNA"/>
</dbReference>
<evidence type="ECO:0000256" key="2">
    <source>
        <dbReference type="ARBA" id="ARBA00022980"/>
    </source>
</evidence>
<evidence type="ECO:0000256" key="4">
    <source>
        <dbReference type="ARBA" id="ARBA00026019"/>
    </source>
</evidence>
<evidence type="ECO:0000256" key="1">
    <source>
        <dbReference type="ARBA" id="ARBA00008931"/>
    </source>
</evidence>
<evidence type="ECO:0000313" key="5">
    <source>
        <dbReference type="EMBL" id="GFB18998.1"/>
    </source>
</evidence>
<sequence length="89" mass="10268">TKFSRTDYVQWKSENRIQNDGVNAKLLGCHGPLANHTEYTSVYNQTRDHSCAANIDGHRIPPRLQWQLNPPTTSSDHCWKSDLKSRDIF</sequence>
<organism evidence="5">
    <name type="scientific">Tanacetum cinerariifolium</name>
    <name type="common">Dalmatian daisy</name>
    <name type="synonym">Chrysanthemum cinerariifolium</name>
    <dbReference type="NCBI Taxonomy" id="118510"/>
    <lineage>
        <taxon>Eukaryota</taxon>
        <taxon>Viridiplantae</taxon>
        <taxon>Streptophyta</taxon>
        <taxon>Embryophyta</taxon>
        <taxon>Tracheophyta</taxon>
        <taxon>Spermatophyta</taxon>
        <taxon>Magnoliopsida</taxon>
        <taxon>eudicotyledons</taxon>
        <taxon>Gunneridae</taxon>
        <taxon>Pentapetalae</taxon>
        <taxon>asterids</taxon>
        <taxon>campanulids</taxon>
        <taxon>Asterales</taxon>
        <taxon>Asteraceae</taxon>
        <taxon>Asteroideae</taxon>
        <taxon>Anthemideae</taxon>
        <taxon>Anthemidinae</taxon>
        <taxon>Tanacetum</taxon>
    </lineage>
</organism>
<keyword evidence="2 5" id="KW-0689">Ribosomal protein</keyword>
<feature type="non-terminal residue" evidence="5">
    <location>
        <position position="1"/>
    </location>
</feature>
<dbReference type="Gene3D" id="3.30.60.300">
    <property type="match status" value="1"/>
</dbReference>
<proteinExistence type="inferred from homology"/>